<keyword evidence="6 7" id="KW-0961">Cell wall biogenesis/degradation</keyword>
<keyword evidence="7" id="KW-0547">Nucleotide-binding</keyword>
<dbReference type="HAMAP" id="MF_00208">
    <property type="entry name" value="MurE"/>
    <property type="match status" value="1"/>
</dbReference>
<dbReference type="InterPro" id="IPR036565">
    <property type="entry name" value="Mur-like_cat_sf"/>
</dbReference>
<keyword evidence="13" id="KW-1185">Reference proteome</keyword>
<evidence type="ECO:0000313" key="12">
    <source>
        <dbReference type="EMBL" id="GLS14024.1"/>
    </source>
</evidence>
<reference evidence="13" key="1">
    <citation type="journal article" date="2019" name="Int. J. Syst. Evol. Microbiol.">
        <title>The Global Catalogue of Microorganisms (GCM) 10K type strain sequencing project: providing services to taxonomists for standard genome sequencing and annotation.</title>
        <authorList>
            <consortium name="The Broad Institute Genomics Platform"/>
            <consortium name="The Broad Institute Genome Sequencing Center for Infectious Disease"/>
            <person name="Wu L."/>
            <person name="Ma J."/>
        </authorList>
    </citation>
    <scope>NUCLEOTIDE SEQUENCE [LARGE SCALE GENOMIC DNA]</scope>
    <source>
        <strain evidence="13">NBRC 109341</strain>
    </source>
</reference>
<dbReference type="RefSeq" id="WP_284307233.1">
    <property type="nucleotide sequence ID" value="NZ_BSPB01000008.1"/>
</dbReference>
<comment type="caution">
    <text evidence="7">Lacks conserved residue(s) required for the propagation of feature annotation.</text>
</comment>
<dbReference type="Gene3D" id="3.90.190.20">
    <property type="entry name" value="Mur ligase, C-terminal domain"/>
    <property type="match status" value="1"/>
</dbReference>
<dbReference type="NCBIfam" id="NF001126">
    <property type="entry name" value="PRK00139.1-4"/>
    <property type="match status" value="1"/>
</dbReference>
<comment type="PTM">
    <text evidence="7">Carboxylation is probably crucial for Mg(2+) binding and, consequently, for the gamma-phosphate positioning of ATP.</text>
</comment>
<comment type="cofactor">
    <cofactor evidence="7">
        <name>Mg(2+)</name>
        <dbReference type="ChEBI" id="CHEBI:18420"/>
    </cofactor>
</comment>
<dbReference type="InterPro" id="IPR036615">
    <property type="entry name" value="Mur_ligase_C_dom_sf"/>
</dbReference>
<feature type="modified residue" description="N6-carboxylysine" evidence="7">
    <location>
        <position position="227"/>
    </location>
</feature>
<feature type="binding site" evidence="7">
    <location>
        <position position="187"/>
    </location>
    <ligand>
        <name>UDP-N-acetyl-alpha-D-muramoyl-L-alanyl-D-glutamate</name>
        <dbReference type="ChEBI" id="CHEBI:83900"/>
    </ligand>
</feature>
<dbReference type="SUPFAM" id="SSF53244">
    <property type="entry name" value="MurD-like peptide ligases, peptide-binding domain"/>
    <property type="match status" value="1"/>
</dbReference>
<name>A0ABQ6C4V5_9BURK</name>
<comment type="similarity">
    <text evidence="1 7">Belongs to the MurCDEF family. MurE subfamily.</text>
</comment>
<dbReference type="Pfam" id="PF08245">
    <property type="entry name" value="Mur_ligase_M"/>
    <property type="match status" value="1"/>
</dbReference>
<keyword evidence="2 7" id="KW-0132">Cell division</keyword>
<evidence type="ECO:0000313" key="13">
    <source>
        <dbReference type="Proteomes" id="UP001156903"/>
    </source>
</evidence>
<dbReference type="SUPFAM" id="SSF63418">
    <property type="entry name" value="MurE/MurF N-terminal domain"/>
    <property type="match status" value="1"/>
</dbReference>
<dbReference type="InterPro" id="IPR000713">
    <property type="entry name" value="Mur_ligase_N"/>
</dbReference>
<dbReference type="GO" id="GO:0016874">
    <property type="term" value="F:ligase activity"/>
    <property type="evidence" value="ECO:0007669"/>
    <property type="project" value="UniProtKB-KW"/>
</dbReference>
<comment type="catalytic activity">
    <reaction evidence="7">
        <text>UDP-N-acetyl-alpha-D-muramoyl-L-alanyl-D-glutamate + meso-2,6-diaminopimelate + ATP = UDP-N-acetyl-alpha-D-muramoyl-L-alanyl-gamma-D-glutamyl-meso-2,6-diaminopimelate + ADP + phosphate + H(+)</text>
        <dbReference type="Rhea" id="RHEA:23676"/>
        <dbReference type="ChEBI" id="CHEBI:15378"/>
        <dbReference type="ChEBI" id="CHEBI:30616"/>
        <dbReference type="ChEBI" id="CHEBI:43474"/>
        <dbReference type="ChEBI" id="CHEBI:57791"/>
        <dbReference type="ChEBI" id="CHEBI:83900"/>
        <dbReference type="ChEBI" id="CHEBI:83905"/>
        <dbReference type="ChEBI" id="CHEBI:456216"/>
        <dbReference type="EC" id="6.3.2.13"/>
    </reaction>
</comment>
<evidence type="ECO:0000256" key="5">
    <source>
        <dbReference type="ARBA" id="ARBA00023306"/>
    </source>
</evidence>
<evidence type="ECO:0000259" key="9">
    <source>
        <dbReference type="Pfam" id="PF01225"/>
    </source>
</evidence>
<dbReference type="EMBL" id="BSPB01000008">
    <property type="protein sequence ID" value="GLS14024.1"/>
    <property type="molecule type" value="Genomic_DNA"/>
</dbReference>
<dbReference type="InterPro" id="IPR035911">
    <property type="entry name" value="MurE/MurF_N"/>
</dbReference>
<comment type="pathway">
    <text evidence="7 8">Cell wall biogenesis; peptidoglycan biosynthesis.</text>
</comment>
<keyword evidence="7" id="KW-0963">Cytoplasm</keyword>
<keyword evidence="7" id="KW-0460">Magnesium</keyword>
<feature type="binding site" evidence="7">
    <location>
        <position position="475"/>
    </location>
    <ligand>
        <name>meso-2,6-diaminopimelate</name>
        <dbReference type="ChEBI" id="CHEBI:57791"/>
    </ligand>
</feature>
<protein>
    <recommendedName>
        <fullName evidence="7">UDP-N-acetylmuramoyl-L-alanyl-D-glutamate--2,6-diaminopimelate ligase</fullName>
        <ecNumber evidence="7">6.3.2.13</ecNumber>
    </recommendedName>
    <alternativeName>
        <fullName evidence="7">Meso-A2pm-adding enzyme</fullName>
    </alternativeName>
    <alternativeName>
        <fullName evidence="7">Meso-diaminopimelate-adding enzyme</fullName>
    </alternativeName>
    <alternativeName>
        <fullName evidence="7">UDP-MurNAc-L-Ala-D-Glu:meso-diaminopimelate ligase</fullName>
    </alternativeName>
    <alternativeName>
        <fullName evidence="7">UDP-MurNAc-tripeptide synthetase</fullName>
    </alternativeName>
    <alternativeName>
        <fullName evidence="7">UDP-N-acetylmuramyl-tripeptide synthetase</fullName>
    </alternativeName>
</protein>
<sequence length="511" mass="53195">MATTLMHDPARIAHWLRARVRGALHCDSRQVQAGDGFVAWPGAATDGRRFVAAALQAGAAAVLVEQAGVEAYGFDDARIVAVPGLKALAGPIASAYAQDPSAAMDVVAFTGTNGKTSSAWWMAQLLSALDRPCAVVGTLGIGRPPLAGQSGHSLVPTGLTTPDPVLLQQRLRGLVDAGTRACAIEASSIGLVEGRLNAVRVRVAVFTNFTQDHLDFHGSMAAYWDAKQALFDWPGLQATVVNLDDAQGRGLAERLGARAGVDVWTLAIGAPARLSAQGLRFTTQGMAFDLVEADAAGAERARLALSLPLVGAYNVSNLLGVLAAARALGVPLADAVAACAALTPVPGRMAQVDAREGRPLVLVDYAHTPDALEKALQAVQPLARQRGGVLWVVAGCGGDRDPGKRPLMADVAEREADRVVLTSDNPRSEDPLAILAQMRAGLARPDAARIEPDRAAAITLAVQAAAVADVVLIAGKGHEDYQEVMGVKRPFSDHEQAQMALARRAVEGAAA</sequence>
<dbReference type="Proteomes" id="UP001156903">
    <property type="component" value="Unassembled WGS sequence"/>
</dbReference>
<dbReference type="EC" id="6.3.2.13" evidence="7"/>
<feature type="binding site" evidence="7">
    <location>
        <position position="28"/>
    </location>
    <ligand>
        <name>UDP-N-acetyl-alpha-D-muramoyl-L-alanyl-D-glutamate</name>
        <dbReference type="ChEBI" id="CHEBI:83900"/>
    </ligand>
</feature>
<feature type="domain" description="Mur ligase N-terminal catalytic" evidence="9">
    <location>
        <begin position="25"/>
        <end position="69"/>
    </location>
</feature>
<dbReference type="Pfam" id="PF01225">
    <property type="entry name" value="Mur_ligase"/>
    <property type="match status" value="1"/>
</dbReference>
<dbReference type="InterPro" id="IPR004101">
    <property type="entry name" value="Mur_ligase_C"/>
</dbReference>
<evidence type="ECO:0000256" key="4">
    <source>
        <dbReference type="ARBA" id="ARBA00022984"/>
    </source>
</evidence>
<accession>A0ABQ6C4V5</accession>
<evidence type="ECO:0000256" key="2">
    <source>
        <dbReference type="ARBA" id="ARBA00022618"/>
    </source>
</evidence>
<dbReference type="Gene3D" id="3.40.1190.10">
    <property type="entry name" value="Mur-like, catalytic domain"/>
    <property type="match status" value="1"/>
</dbReference>
<evidence type="ECO:0000259" key="10">
    <source>
        <dbReference type="Pfam" id="PF02875"/>
    </source>
</evidence>
<dbReference type="SUPFAM" id="SSF53623">
    <property type="entry name" value="MurD-like peptide ligases, catalytic domain"/>
    <property type="match status" value="1"/>
</dbReference>
<evidence type="ECO:0000256" key="1">
    <source>
        <dbReference type="ARBA" id="ARBA00005898"/>
    </source>
</evidence>
<keyword evidence="5 7" id="KW-0131">Cell cycle</keyword>
<dbReference type="InterPro" id="IPR005761">
    <property type="entry name" value="UDP-N-AcMur-Glu-dNH2Pim_ligase"/>
</dbReference>
<evidence type="ECO:0000259" key="11">
    <source>
        <dbReference type="Pfam" id="PF08245"/>
    </source>
</evidence>
<gene>
    <name evidence="7 12" type="primary">murE</name>
    <name evidence="12" type="ORF">GCM10007935_14540</name>
</gene>
<feature type="binding site" evidence="7">
    <location>
        <position position="479"/>
    </location>
    <ligand>
        <name>meso-2,6-diaminopimelate</name>
        <dbReference type="ChEBI" id="CHEBI:57791"/>
    </ligand>
</feature>
<feature type="binding site" evidence="7">
    <location>
        <position position="400"/>
    </location>
    <ligand>
        <name>meso-2,6-diaminopimelate</name>
        <dbReference type="ChEBI" id="CHEBI:57791"/>
    </ligand>
</feature>
<keyword evidence="3 7" id="KW-0133">Cell shape</keyword>
<feature type="binding site" evidence="7">
    <location>
        <begin position="424"/>
        <end position="427"/>
    </location>
    <ligand>
        <name>meso-2,6-diaminopimelate</name>
        <dbReference type="ChEBI" id="CHEBI:57791"/>
    </ligand>
</feature>
<proteinExistence type="inferred from homology"/>
<feature type="binding site" evidence="7">
    <location>
        <position position="195"/>
    </location>
    <ligand>
        <name>UDP-N-acetyl-alpha-D-muramoyl-L-alanyl-D-glutamate</name>
        <dbReference type="ChEBI" id="CHEBI:83900"/>
    </ligand>
</feature>
<dbReference type="PANTHER" id="PTHR23135:SF4">
    <property type="entry name" value="UDP-N-ACETYLMURAMOYL-L-ALANYL-D-GLUTAMATE--2,6-DIAMINOPIMELATE LIGASE MURE HOMOLOG, CHLOROPLASTIC"/>
    <property type="match status" value="1"/>
</dbReference>
<feature type="domain" description="Mur ligase central" evidence="11">
    <location>
        <begin position="110"/>
        <end position="325"/>
    </location>
</feature>
<dbReference type="Pfam" id="PF02875">
    <property type="entry name" value="Mur_ligase_C"/>
    <property type="match status" value="1"/>
</dbReference>
<evidence type="ECO:0000256" key="7">
    <source>
        <dbReference type="HAMAP-Rule" id="MF_00208"/>
    </source>
</evidence>
<evidence type="ECO:0000256" key="8">
    <source>
        <dbReference type="RuleBase" id="RU004135"/>
    </source>
</evidence>
<feature type="binding site" evidence="7">
    <location>
        <begin position="160"/>
        <end position="161"/>
    </location>
    <ligand>
        <name>UDP-N-acetyl-alpha-D-muramoyl-L-alanyl-D-glutamate</name>
        <dbReference type="ChEBI" id="CHEBI:83900"/>
    </ligand>
</feature>
<keyword evidence="4 7" id="KW-0573">Peptidoglycan synthesis</keyword>
<dbReference type="InterPro" id="IPR013221">
    <property type="entry name" value="Mur_ligase_cen"/>
</dbReference>
<comment type="subcellular location">
    <subcellularLocation>
        <location evidence="7 8">Cytoplasm</location>
    </subcellularLocation>
</comment>
<keyword evidence="7 12" id="KW-0436">Ligase</keyword>
<comment type="caution">
    <text evidence="12">The sequence shown here is derived from an EMBL/GenBank/DDBJ whole genome shotgun (WGS) entry which is preliminary data.</text>
</comment>
<dbReference type="PANTHER" id="PTHR23135">
    <property type="entry name" value="MUR LIGASE FAMILY MEMBER"/>
    <property type="match status" value="1"/>
</dbReference>
<keyword evidence="7" id="KW-0067">ATP-binding</keyword>
<evidence type="ECO:0000256" key="3">
    <source>
        <dbReference type="ARBA" id="ARBA00022960"/>
    </source>
</evidence>
<evidence type="ECO:0000256" key="6">
    <source>
        <dbReference type="ARBA" id="ARBA00023316"/>
    </source>
</evidence>
<feature type="binding site" evidence="7">
    <location>
        <begin position="111"/>
        <end position="117"/>
    </location>
    <ligand>
        <name>ATP</name>
        <dbReference type="ChEBI" id="CHEBI:30616"/>
    </ligand>
</feature>
<dbReference type="NCBIfam" id="TIGR01085">
    <property type="entry name" value="murE"/>
    <property type="match status" value="1"/>
</dbReference>
<organism evidence="12 13">
    <name type="scientific">Hydrogenophaga electricum</name>
    <dbReference type="NCBI Taxonomy" id="1230953"/>
    <lineage>
        <taxon>Bacteria</taxon>
        <taxon>Pseudomonadati</taxon>
        <taxon>Pseudomonadota</taxon>
        <taxon>Betaproteobacteria</taxon>
        <taxon>Burkholderiales</taxon>
        <taxon>Comamonadaceae</taxon>
        <taxon>Hydrogenophaga</taxon>
    </lineage>
</organism>
<feature type="domain" description="Mur ligase C-terminal" evidence="10">
    <location>
        <begin position="347"/>
        <end position="477"/>
    </location>
</feature>
<feature type="short sequence motif" description="Meso-diaminopimelate recognition motif" evidence="7">
    <location>
        <begin position="424"/>
        <end position="427"/>
    </location>
</feature>
<dbReference type="Gene3D" id="3.40.1390.10">
    <property type="entry name" value="MurE/MurF, N-terminal domain"/>
    <property type="match status" value="1"/>
</dbReference>
<comment type="function">
    <text evidence="7">Catalyzes the addition of meso-diaminopimelic acid to the nucleotide precursor UDP-N-acetylmuramoyl-L-alanyl-D-glutamate (UMAG) in the biosynthesis of bacterial cell-wall peptidoglycan.</text>
</comment>